<evidence type="ECO:0000313" key="3">
    <source>
        <dbReference type="Proteomes" id="UP000765509"/>
    </source>
</evidence>
<reference evidence="2" key="1">
    <citation type="submission" date="2021-03" db="EMBL/GenBank/DDBJ databases">
        <title>Draft genome sequence of rust myrtle Austropuccinia psidii MF-1, a brazilian biotype.</title>
        <authorList>
            <person name="Quecine M.C."/>
            <person name="Pachon D.M.R."/>
            <person name="Bonatelli M.L."/>
            <person name="Correr F.H."/>
            <person name="Franceschini L.M."/>
            <person name="Leite T.F."/>
            <person name="Margarido G.R.A."/>
            <person name="Almeida C.A."/>
            <person name="Ferrarezi J.A."/>
            <person name="Labate C.A."/>
        </authorList>
    </citation>
    <scope>NUCLEOTIDE SEQUENCE</scope>
    <source>
        <strain evidence="2">MF-1</strain>
    </source>
</reference>
<organism evidence="2 3">
    <name type="scientific">Austropuccinia psidii MF-1</name>
    <dbReference type="NCBI Taxonomy" id="1389203"/>
    <lineage>
        <taxon>Eukaryota</taxon>
        <taxon>Fungi</taxon>
        <taxon>Dikarya</taxon>
        <taxon>Basidiomycota</taxon>
        <taxon>Pucciniomycotina</taxon>
        <taxon>Pucciniomycetes</taxon>
        <taxon>Pucciniales</taxon>
        <taxon>Sphaerophragmiaceae</taxon>
        <taxon>Austropuccinia</taxon>
    </lineage>
</organism>
<evidence type="ECO:0000256" key="1">
    <source>
        <dbReference type="SAM" id="MobiDB-lite"/>
    </source>
</evidence>
<feature type="region of interest" description="Disordered" evidence="1">
    <location>
        <begin position="447"/>
        <end position="467"/>
    </location>
</feature>
<gene>
    <name evidence="2" type="ORF">O181_036998</name>
</gene>
<keyword evidence="3" id="KW-1185">Reference proteome</keyword>
<protein>
    <submittedName>
        <fullName evidence="2">Uncharacterized protein</fullName>
    </submittedName>
</protein>
<evidence type="ECO:0000313" key="2">
    <source>
        <dbReference type="EMBL" id="MBW0497283.1"/>
    </source>
</evidence>
<dbReference type="Proteomes" id="UP000765509">
    <property type="component" value="Unassembled WGS sequence"/>
</dbReference>
<comment type="caution">
    <text evidence="2">The sequence shown here is derived from an EMBL/GenBank/DDBJ whole genome shotgun (WGS) entry which is preliminary data.</text>
</comment>
<accession>A0A9Q3D8I2</accession>
<name>A0A9Q3D8I2_9BASI</name>
<dbReference type="EMBL" id="AVOT02014095">
    <property type="protein sequence ID" value="MBW0497283.1"/>
    <property type="molecule type" value="Genomic_DNA"/>
</dbReference>
<feature type="region of interest" description="Disordered" evidence="1">
    <location>
        <begin position="1"/>
        <end position="49"/>
    </location>
</feature>
<dbReference type="AlphaFoldDB" id="A0A9Q3D8I2"/>
<proteinExistence type="predicted"/>
<sequence length="503" mass="59236">MEHGQQEVQPSIPLGRKWSKFPEDMSQSDRLQRPYGSFQEKTRIQGQKQDLFQPKAERVRPNDPEAVRLGERGTQEQETVVHTSRICSPINRNFTLTQIEQNVVTPESSLKSNSLWLQMSQFAEQTQKQFAELQASHERMETLTASMDTIVKTFQEGNSQLRMASAETNKGMNKVFEEQHHSKRDRDCLDQEINKMFNVYANMKPQPQGHFMDNPYHQEDIKPDAKLVNQAISPSQYQDRDNMSYYETEALKQLPEASSWPTLPGTEEYHHMKLIDYIHGLFIDVQSIPDYWLTARLNIAFKGHASIWYTEMKEIHFRRNWPLWKTQIIQKYSNGCLRQFKRLKAIDPQLNIQMKNHKLLPQIPGELKHAVKCICKQNCTLDDIANTLQDIRKRTNIRKYSPYKSSSFKEKQSFRVGFKEERRERVAEVTKKKNSCQNCGSTDPYVNNCPKEKKSMPLGKSQRRNPQQRILDETLWVMPLENNLMNTKTKERNFWWNTKKKHH</sequence>